<keyword evidence="3" id="KW-0804">Transcription</keyword>
<dbReference type="EMBL" id="FPIY01000004">
    <property type="protein sequence ID" value="SFW60431.1"/>
    <property type="molecule type" value="Genomic_DNA"/>
</dbReference>
<keyword evidence="1" id="KW-0805">Transcription regulation</keyword>
<dbReference type="PANTHER" id="PTHR43280">
    <property type="entry name" value="ARAC-FAMILY TRANSCRIPTIONAL REGULATOR"/>
    <property type="match status" value="1"/>
</dbReference>
<dbReference type="STRING" id="76595.SAMN05660313_02741"/>
<dbReference type="RefSeq" id="WP_072304370.1">
    <property type="nucleotide sequence ID" value="NZ_FPIY01000004.1"/>
</dbReference>
<evidence type="ECO:0000256" key="1">
    <source>
        <dbReference type="ARBA" id="ARBA00023015"/>
    </source>
</evidence>
<accession>A0A1K1QKF5</accession>
<gene>
    <name evidence="5" type="ORF">SAMN05660313_02741</name>
</gene>
<dbReference type="PROSITE" id="PS01124">
    <property type="entry name" value="HTH_ARAC_FAMILY_2"/>
    <property type="match status" value="1"/>
</dbReference>
<dbReference type="Gene3D" id="1.10.10.60">
    <property type="entry name" value="Homeodomain-like"/>
    <property type="match status" value="1"/>
</dbReference>
<proteinExistence type="predicted"/>
<feature type="domain" description="HTH araC/xylS-type" evidence="4">
    <location>
        <begin position="188"/>
        <end position="286"/>
    </location>
</feature>
<protein>
    <submittedName>
        <fullName evidence="5">AraC-type DNA-binding protein</fullName>
    </submittedName>
</protein>
<sequence>MNTIPNISFKSSEGATEIEFLPLAELFTRIAKDPNHNPKEPHRIGFFALLVVTEGAGIHQVDLKDYAIRKGSVLKIAKGQVHAFQKDYSYNGYLVVFTEDFVLRYFSKSSVNFISHLYNYHISDPLVENSTFNDFFLEQLTQEIQTESTYAKKEIISKILEIYLLKLERLAHKSIQKKGTKKHQELFFDFKNLVEKNYTKTRNVKDYAALLHISSKHLNKIVQDVTLNTAKHFIDNYVILEIKRSIFSSSLSLKEVAYQSGFDEVTNFTKYFKNHTDLSPKEYKATL</sequence>
<dbReference type="GO" id="GO:0043565">
    <property type="term" value="F:sequence-specific DNA binding"/>
    <property type="evidence" value="ECO:0007669"/>
    <property type="project" value="InterPro"/>
</dbReference>
<dbReference type="Proteomes" id="UP000183257">
    <property type="component" value="Unassembled WGS sequence"/>
</dbReference>
<dbReference type="PANTHER" id="PTHR43280:SF32">
    <property type="entry name" value="TRANSCRIPTIONAL REGULATORY PROTEIN"/>
    <property type="match status" value="1"/>
</dbReference>
<keyword evidence="2 5" id="KW-0238">DNA-binding</keyword>
<dbReference type="SUPFAM" id="SSF46689">
    <property type="entry name" value="Homeodomain-like"/>
    <property type="match status" value="1"/>
</dbReference>
<evidence type="ECO:0000259" key="4">
    <source>
        <dbReference type="PROSITE" id="PS01124"/>
    </source>
</evidence>
<dbReference type="SMART" id="SM00342">
    <property type="entry name" value="HTH_ARAC"/>
    <property type="match status" value="1"/>
</dbReference>
<evidence type="ECO:0000256" key="3">
    <source>
        <dbReference type="ARBA" id="ARBA00023163"/>
    </source>
</evidence>
<evidence type="ECO:0000313" key="6">
    <source>
        <dbReference type="Proteomes" id="UP000183257"/>
    </source>
</evidence>
<name>A0A1K1QKF5_9FLAO</name>
<dbReference type="SUPFAM" id="SSF51215">
    <property type="entry name" value="Regulatory protein AraC"/>
    <property type="match status" value="1"/>
</dbReference>
<reference evidence="6" key="1">
    <citation type="submission" date="2016-11" db="EMBL/GenBank/DDBJ databases">
        <authorList>
            <person name="Varghese N."/>
            <person name="Submissions S."/>
        </authorList>
    </citation>
    <scope>NUCLEOTIDE SEQUENCE [LARGE SCALE GENOMIC DNA]</scope>
    <source>
        <strain evidence="6">DSM 24786</strain>
    </source>
</reference>
<dbReference type="Pfam" id="PF02311">
    <property type="entry name" value="AraC_binding"/>
    <property type="match status" value="1"/>
</dbReference>
<dbReference type="GO" id="GO:0003700">
    <property type="term" value="F:DNA-binding transcription factor activity"/>
    <property type="evidence" value="ECO:0007669"/>
    <property type="project" value="InterPro"/>
</dbReference>
<keyword evidence="6" id="KW-1185">Reference proteome</keyword>
<dbReference type="OrthoDB" id="1096411at2"/>
<dbReference type="InterPro" id="IPR037923">
    <property type="entry name" value="HTH-like"/>
</dbReference>
<dbReference type="Pfam" id="PF12833">
    <property type="entry name" value="HTH_18"/>
    <property type="match status" value="1"/>
</dbReference>
<dbReference type="AlphaFoldDB" id="A0A1K1QKF5"/>
<evidence type="ECO:0000256" key="2">
    <source>
        <dbReference type="ARBA" id="ARBA00023125"/>
    </source>
</evidence>
<organism evidence="5 6">
    <name type="scientific">Cellulophaga fucicola</name>
    <dbReference type="NCBI Taxonomy" id="76595"/>
    <lineage>
        <taxon>Bacteria</taxon>
        <taxon>Pseudomonadati</taxon>
        <taxon>Bacteroidota</taxon>
        <taxon>Flavobacteriia</taxon>
        <taxon>Flavobacteriales</taxon>
        <taxon>Flavobacteriaceae</taxon>
        <taxon>Cellulophaga</taxon>
    </lineage>
</organism>
<dbReference type="InterPro" id="IPR009057">
    <property type="entry name" value="Homeodomain-like_sf"/>
</dbReference>
<evidence type="ECO:0000313" key="5">
    <source>
        <dbReference type="EMBL" id="SFW60431.1"/>
    </source>
</evidence>
<dbReference type="InterPro" id="IPR018060">
    <property type="entry name" value="HTH_AraC"/>
</dbReference>
<dbReference type="InterPro" id="IPR003313">
    <property type="entry name" value="AraC-bd"/>
</dbReference>